<dbReference type="PANTHER" id="PTHR46050:SF16">
    <property type="entry name" value="BNAA01G24400D PROTEIN"/>
    <property type="match status" value="1"/>
</dbReference>
<dbReference type="SMART" id="SM00028">
    <property type="entry name" value="TPR"/>
    <property type="match status" value="3"/>
</dbReference>
<dbReference type="EMBL" id="LR031571">
    <property type="protein sequence ID" value="VDC76852.1"/>
    <property type="molecule type" value="Genomic_DNA"/>
</dbReference>
<organism evidence="3">
    <name type="scientific">Brassica campestris</name>
    <name type="common">Field mustard</name>
    <dbReference type="NCBI Taxonomy" id="3711"/>
    <lineage>
        <taxon>Eukaryota</taxon>
        <taxon>Viridiplantae</taxon>
        <taxon>Streptophyta</taxon>
        <taxon>Embryophyta</taxon>
        <taxon>Tracheophyta</taxon>
        <taxon>Spermatophyta</taxon>
        <taxon>Magnoliopsida</taxon>
        <taxon>eudicotyledons</taxon>
        <taxon>Gunneridae</taxon>
        <taxon>Pentapetalae</taxon>
        <taxon>rosids</taxon>
        <taxon>malvids</taxon>
        <taxon>Brassicales</taxon>
        <taxon>Brassicaceae</taxon>
        <taxon>Brassiceae</taxon>
        <taxon>Brassica</taxon>
    </lineage>
</organism>
<feature type="region of interest" description="Disordered" evidence="1">
    <location>
        <begin position="1"/>
        <end position="31"/>
    </location>
</feature>
<dbReference type="Gene3D" id="1.25.40.10">
    <property type="entry name" value="Tetratricopeptide repeat domain"/>
    <property type="match status" value="2"/>
</dbReference>
<evidence type="ECO:0000313" key="3">
    <source>
        <dbReference type="EMBL" id="VDC76852.1"/>
    </source>
</evidence>
<dbReference type="InterPro" id="IPR044534">
    <property type="entry name" value="TTL1-4"/>
</dbReference>
<dbReference type="InterPro" id="IPR011990">
    <property type="entry name" value="TPR-like_helical_dom_sf"/>
</dbReference>
<name>A0A3P5ZAA3_BRACM</name>
<dbReference type="Proteomes" id="UP000694005">
    <property type="component" value="Chromosome A01"/>
</dbReference>
<dbReference type="Pfam" id="PF13431">
    <property type="entry name" value="TPR_17"/>
    <property type="match status" value="1"/>
</dbReference>
<feature type="compositionally biased region" description="Polar residues" evidence="1">
    <location>
        <begin position="15"/>
        <end position="24"/>
    </location>
</feature>
<sequence>MLKPNELVPEIDNVPDNTQDSLSTEDNKNHDLDQEKLLSSAPNSCTHRSHFGWLRRIFSPSKATSSPAPIPDPKIINSSGERMFKTWREALELYDRAIELSPKNWEEAIKLDPQSAKARHGLGMTLLRLGHVDEAMKLVEEASYNKYDLEWVKRVKSNLNNCIFARRRCEWNNVLKEISAPLIPEPHACPEPTYFFVKSQINLALERYKDAAEDAAKALEIEPHNTEIKILKKNVELIQMALSSSKLEKWSEAVRDFEIVHQALPYDKVIAKYLSQAQVALKQSRSEVVLNMESGGDLKEISSLEEFVPISLSRLSIFRVREFSLFKYT</sequence>
<reference evidence="3" key="1">
    <citation type="submission" date="2018-11" db="EMBL/GenBank/DDBJ databases">
        <authorList>
            <consortium name="Genoscope - CEA"/>
            <person name="William W."/>
        </authorList>
    </citation>
    <scope>NUCLEOTIDE SEQUENCE</scope>
</reference>
<accession>A0A3P5ZAA3</accession>
<dbReference type="Gramene" id="A01p35520.2_BraZ1">
    <property type="protein sequence ID" value="A01p35520.2_BraZ1.CDS"/>
    <property type="gene ID" value="A01g35520.2_BraZ1"/>
</dbReference>
<dbReference type="SUPFAM" id="SSF48452">
    <property type="entry name" value="TPR-like"/>
    <property type="match status" value="1"/>
</dbReference>
<evidence type="ECO:0000313" key="2">
    <source>
        <dbReference type="EMBL" id="CAG7889476.1"/>
    </source>
</evidence>
<protein>
    <submittedName>
        <fullName evidence="2">Uncharacterized protein</fullName>
    </submittedName>
</protein>
<dbReference type="PANTHER" id="PTHR46050">
    <property type="entry name" value="TPR REPEAT-CONTAINING THIOREDOXIN"/>
    <property type="match status" value="1"/>
</dbReference>
<evidence type="ECO:0000256" key="1">
    <source>
        <dbReference type="SAM" id="MobiDB-lite"/>
    </source>
</evidence>
<dbReference type="AlphaFoldDB" id="A0A3P5ZAA3"/>
<gene>
    <name evidence="3" type="ORF">BRAA01T03354Z</name>
    <name evidence="2" type="ORF">BRAPAZ1V2_A01P35520.2</name>
</gene>
<proteinExistence type="predicted"/>
<dbReference type="EMBL" id="LS974617">
    <property type="protein sequence ID" value="CAG7889476.1"/>
    <property type="molecule type" value="Genomic_DNA"/>
</dbReference>
<dbReference type="InterPro" id="IPR019734">
    <property type="entry name" value="TPR_rpt"/>
</dbReference>